<feature type="compositionally biased region" description="Low complexity" evidence="1">
    <location>
        <begin position="360"/>
        <end position="375"/>
    </location>
</feature>
<evidence type="ECO:0000256" key="1">
    <source>
        <dbReference type="SAM" id="MobiDB-lite"/>
    </source>
</evidence>
<sequence length="375" mass="43303">MDDIKKILSDLKSMAAFAKEEAEDIKFGMDSINEILQQNLKLLVEISTSHAKVTNDINDRIDALEAQLRSTDTNKYEHVDINEYKQVQMKEDPQCGSSSGPKKDAIIQSPRKDTINENHTRTDRIQHDEDDDIPLSSKEEEYKNFAKVIYEIKFNDSYFISPGEHIYPRIIMMKGADPLMVKMSADYGFLDLIYPDRSLKEIEKFDEILKSEISKYAQGGTIYLKFYTISPEVEDGIFYPAEHIITIGHVGKNFTMDVGENDKPVPKITKTWIKNRRILGYKVLYYMAKNLYEKNFRCICQNNGWTLLTNDGKLKSEVLKDYINKFDTHQMPGSNKKMVFLKRTCQEHKMKKDFNEEEGTSGSFSETGRSGQKPD</sequence>
<dbReference type="AlphaFoldDB" id="A0ABD1QIA6"/>
<reference evidence="3" key="1">
    <citation type="submission" date="2024-07" db="EMBL/GenBank/DDBJ databases">
        <title>Two chromosome-level genome assemblies of Korean endemic species Abeliophyllum distichum and Forsythia ovata (Oleaceae).</title>
        <authorList>
            <person name="Jang H."/>
        </authorList>
    </citation>
    <scope>NUCLEOTIDE SEQUENCE [LARGE SCALE GENOMIC DNA]</scope>
</reference>
<evidence type="ECO:0000313" key="3">
    <source>
        <dbReference type="Proteomes" id="UP001604336"/>
    </source>
</evidence>
<gene>
    <name evidence="2" type="ORF">Adt_36594</name>
</gene>
<protein>
    <submittedName>
        <fullName evidence="2">Uncharacterized protein</fullName>
    </submittedName>
</protein>
<proteinExistence type="predicted"/>
<keyword evidence="3" id="KW-1185">Reference proteome</keyword>
<feature type="compositionally biased region" description="Basic and acidic residues" evidence="1">
    <location>
        <begin position="101"/>
        <end position="123"/>
    </location>
</feature>
<feature type="region of interest" description="Disordered" evidence="1">
    <location>
        <begin position="351"/>
        <end position="375"/>
    </location>
</feature>
<comment type="caution">
    <text evidence="2">The sequence shown here is derived from an EMBL/GenBank/DDBJ whole genome shotgun (WGS) entry which is preliminary data.</text>
</comment>
<dbReference type="EMBL" id="JBFOLK010000011">
    <property type="protein sequence ID" value="KAL2475858.1"/>
    <property type="molecule type" value="Genomic_DNA"/>
</dbReference>
<organism evidence="2 3">
    <name type="scientific">Abeliophyllum distichum</name>
    <dbReference type="NCBI Taxonomy" id="126358"/>
    <lineage>
        <taxon>Eukaryota</taxon>
        <taxon>Viridiplantae</taxon>
        <taxon>Streptophyta</taxon>
        <taxon>Embryophyta</taxon>
        <taxon>Tracheophyta</taxon>
        <taxon>Spermatophyta</taxon>
        <taxon>Magnoliopsida</taxon>
        <taxon>eudicotyledons</taxon>
        <taxon>Gunneridae</taxon>
        <taxon>Pentapetalae</taxon>
        <taxon>asterids</taxon>
        <taxon>lamiids</taxon>
        <taxon>Lamiales</taxon>
        <taxon>Oleaceae</taxon>
        <taxon>Forsythieae</taxon>
        <taxon>Abeliophyllum</taxon>
    </lineage>
</organism>
<feature type="region of interest" description="Disordered" evidence="1">
    <location>
        <begin position="87"/>
        <end position="123"/>
    </location>
</feature>
<accession>A0ABD1QIA6</accession>
<name>A0ABD1QIA6_9LAMI</name>
<dbReference type="Proteomes" id="UP001604336">
    <property type="component" value="Unassembled WGS sequence"/>
</dbReference>
<evidence type="ECO:0000313" key="2">
    <source>
        <dbReference type="EMBL" id="KAL2475858.1"/>
    </source>
</evidence>